<dbReference type="Pfam" id="PF21128">
    <property type="entry name" value="WHD_MCM4"/>
    <property type="match status" value="1"/>
</dbReference>
<dbReference type="GO" id="GO:0016020">
    <property type="term" value="C:membrane"/>
    <property type="evidence" value="ECO:0007669"/>
    <property type="project" value="UniProtKB-SubCell"/>
</dbReference>
<evidence type="ECO:0000313" key="8">
    <source>
        <dbReference type="Proteomes" id="UP000631114"/>
    </source>
</evidence>
<evidence type="ECO:0000313" key="7">
    <source>
        <dbReference type="EMBL" id="KAF9597457.1"/>
    </source>
</evidence>
<dbReference type="Proteomes" id="UP000631114">
    <property type="component" value="Unassembled WGS sequence"/>
</dbReference>
<keyword evidence="3" id="KW-0029">Amino-acid transport</keyword>
<comment type="caution">
    <text evidence="7">The sequence shown here is derived from an EMBL/GenBank/DDBJ whole genome shotgun (WGS) entry which is preliminary data.</text>
</comment>
<proteinExistence type="predicted"/>
<organism evidence="7 8">
    <name type="scientific">Coptis chinensis</name>
    <dbReference type="NCBI Taxonomy" id="261450"/>
    <lineage>
        <taxon>Eukaryota</taxon>
        <taxon>Viridiplantae</taxon>
        <taxon>Streptophyta</taxon>
        <taxon>Embryophyta</taxon>
        <taxon>Tracheophyta</taxon>
        <taxon>Spermatophyta</taxon>
        <taxon>Magnoliopsida</taxon>
        <taxon>Ranunculales</taxon>
        <taxon>Ranunculaceae</taxon>
        <taxon>Coptidoideae</taxon>
        <taxon>Coptis</taxon>
    </lineage>
</organism>
<accession>A0A835LM14</accession>
<dbReference type="AlphaFoldDB" id="A0A835LM14"/>
<dbReference type="OrthoDB" id="10251574at2759"/>
<dbReference type="Pfam" id="PF01490">
    <property type="entry name" value="Aa_trans"/>
    <property type="match status" value="1"/>
</dbReference>
<dbReference type="InterPro" id="IPR036388">
    <property type="entry name" value="WH-like_DNA-bd_sf"/>
</dbReference>
<evidence type="ECO:0000259" key="6">
    <source>
        <dbReference type="Pfam" id="PF01490"/>
    </source>
</evidence>
<evidence type="ECO:0000256" key="1">
    <source>
        <dbReference type="ARBA" id="ARBA00004370"/>
    </source>
</evidence>
<dbReference type="Gene3D" id="1.10.10.10">
    <property type="entry name" value="Winged helix-like DNA-binding domain superfamily/Winged helix DNA-binding domain"/>
    <property type="match status" value="1"/>
</dbReference>
<dbReference type="EMBL" id="JADFTS010000007">
    <property type="protein sequence ID" value="KAF9597457.1"/>
    <property type="molecule type" value="Genomic_DNA"/>
</dbReference>
<gene>
    <name evidence="7" type="ORF">IFM89_018903</name>
</gene>
<name>A0A835LM14_9MAGN</name>
<sequence length="188" mass="20573">MVSYTITSATSMSFCLCMAKWISHGDIRGSLMGIMSREDATLSSASKTWSTFQALGNIAFAFTYAEVLIEIQVRICYFLKGVPTFGSCSITVGHRSRHTAIGTIDMDLITTGVSASERMRRENLLSAARNIIMEKMQLGGPSTHTLELLEELKKQSSPEAHLTDLRNALSTLASEGFIVVQGDTIKQI</sequence>
<evidence type="ECO:0000256" key="3">
    <source>
        <dbReference type="ARBA" id="ARBA00022970"/>
    </source>
</evidence>
<keyword evidence="3" id="KW-0813">Transport</keyword>
<comment type="subcellular location">
    <subcellularLocation>
        <location evidence="1">Membrane</location>
    </subcellularLocation>
</comment>
<keyword evidence="2" id="KW-0812">Transmembrane</keyword>
<keyword evidence="8" id="KW-1185">Reference proteome</keyword>
<evidence type="ECO:0000256" key="2">
    <source>
        <dbReference type="ARBA" id="ARBA00022692"/>
    </source>
</evidence>
<protein>
    <recommendedName>
        <fullName evidence="6">Amino acid transporter transmembrane domain-containing protein</fullName>
    </recommendedName>
</protein>
<evidence type="ECO:0000256" key="5">
    <source>
        <dbReference type="ARBA" id="ARBA00023136"/>
    </source>
</evidence>
<keyword evidence="4" id="KW-1133">Transmembrane helix</keyword>
<evidence type="ECO:0000256" key="4">
    <source>
        <dbReference type="ARBA" id="ARBA00022989"/>
    </source>
</evidence>
<keyword evidence="5" id="KW-0472">Membrane</keyword>
<feature type="domain" description="Amino acid transporter transmembrane" evidence="6">
    <location>
        <begin position="3"/>
        <end position="72"/>
    </location>
</feature>
<dbReference type="GO" id="GO:0006865">
    <property type="term" value="P:amino acid transport"/>
    <property type="evidence" value="ECO:0007669"/>
    <property type="project" value="UniProtKB-KW"/>
</dbReference>
<dbReference type="InterPro" id="IPR013057">
    <property type="entry name" value="AA_transpt_TM"/>
</dbReference>
<reference evidence="7 8" key="1">
    <citation type="submission" date="2020-10" db="EMBL/GenBank/DDBJ databases">
        <title>The Coptis chinensis genome and diversification of protoberbering-type alkaloids.</title>
        <authorList>
            <person name="Wang B."/>
            <person name="Shu S."/>
            <person name="Song C."/>
            <person name="Liu Y."/>
        </authorList>
    </citation>
    <scope>NUCLEOTIDE SEQUENCE [LARGE SCALE GENOMIC DNA]</scope>
    <source>
        <strain evidence="7">HL-2020</strain>
        <tissue evidence="7">Leaf</tissue>
    </source>
</reference>